<feature type="region of interest" description="Disordered" evidence="6">
    <location>
        <begin position="146"/>
        <end position="190"/>
    </location>
</feature>
<evidence type="ECO:0000313" key="7">
    <source>
        <dbReference type="EMBL" id="PRT56364.1"/>
    </source>
</evidence>
<evidence type="ECO:0000313" key="8">
    <source>
        <dbReference type="Proteomes" id="UP000238350"/>
    </source>
</evidence>
<dbReference type="GO" id="GO:0003713">
    <property type="term" value="F:transcription coactivator activity"/>
    <property type="evidence" value="ECO:0007669"/>
    <property type="project" value="TreeGrafter"/>
</dbReference>
<dbReference type="GO" id="GO:0000124">
    <property type="term" value="C:SAGA complex"/>
    <property type="evidence" value="ECO:0007669"/>
    <property type="project" value="TreeGrafter"/>
</dbReference>
<evidence type="ECO:0000256" key="4">
    <source>
        <dbReference type="ARBA" id="ARBA00023163"/>
    </source>
</evidence>
<dbReference type="RefSeq" id="XP_024666309.1">
    <property type="nucleotide sequence ID" value="XM_024810541.1"/>
</dbReference>
<dbReference type="GeneID" id="36517732"/>
<dbReference type="GO" id="GO:0003743">
    <property type="term" value="F:translation initiation factor activity"/>
    <property type="evidence" value="ECO:0007669"/>
    <property type="project" value="UniProtKB-KW"/>
</dbReference>
<dbReference type="AlphaFoldDB" id="A0A2T0FN04"/>
<dbReference type="GO" id="GO:0051123">
    <property type="term" value="P:RNA polymerase II preinitiation complex assembly"/>
    <property type="evidence" value="ECO:0007669"/>
    <property type="project" value="TreeGrafter"/>
</dbReference>
<dbReference type="GO" id="GO:0016251">
    <property type="term" value="F:RNA polymerase II general transcription initiation factor activity"/>
    <property type="evidence" value="ECO:0007669"/>
    <property type="project" value="TreeGrafter"/>
</dbReference>
<dbReference type="Gene3D" id="1.10.20.10">
    <property type="entry name" value="Histone, subunit A"/>
    <property type="match status" value="1"/>
</dbReference>
<evidence type="ECO:0000256" key="1">
    <source>
        <dbReference type="ARBA" id="ARBA00004123"/>
    </source>
</evidence>
<keyword evidence="5" id="KW-0539">Nucleus</keyword>
<dbReference type="Pfam" id="PF02291">
    <property type="entry name" value="TFIID-31kDa"/>
    <property type="match status" value="1"/>
</dbReference>
<feature type="compositionally biased region" description="Acidic residues" evidence="6">
    <location>
        <begin position="165"/>
        <end position="190"/>
    </location>
</feature>
<dbReference type="PANTHER" id="PTHR48068:SF4">
    <property type="entry name" value="TATA-BOX BINDING PROTEIN ASSOCIATED FACTOR 9"/>
    <property type="match status" value="1"/>
</dbReference>
<gene>
    <name evidence="7" type="ORF">B9G98_03984</name>
</gene>
<dbReference type="PANTHER" id="PTHR48068">
    <property type="entry name" value="TAF9 RNA POLYMERASE II, TATA BOX-BINDING PROTEIN (TBP)-ASSOCIATED FACTOR"/>
    <property type="match status" value="1"/>
</dbReference>
<evidence type="ECO:0000256" key="2">
    <source>
        <dbReference type="ARBA" id="ARBA00007646"/>
    </source>
</evidence>
<dbReference type="EMBL" id="NDIQ01000022">
    <property type="protein sequence ID" value="PRT56364.1"/>
    <property type="molecule type" value="Genomic_DNA"/>
</dbReference>
<dbReference type="InterPro" id="IPR051431">
    <property type="entry name" value="TFIID_subunit_9"/>
</dbReference>
<accession>A0A2T0FN04</accession>
<name>A0A2T0FN04_9ASCO</name>
<reference evidence="7 8" key="1">
    <citation type="submission" date="2017-04" db="EMBL/GenBank/DDBJ databases">
        <title>Genome sequencing of [Candida] sorbophila.</title>
        <authorList>
            <person name="Ahn J.O."/>
        </authorList>
    </citation>
    <scope>NUCLEOTIDE SEQUENCE [LARGE SCALE GENOMIC DNA]</scope>
    <source>
        <strain evidence="7 8">DS02</strain>
    </source>
</reference>
<dbReference type="STRING" id="45607.A0A2T0FN04"/>
<dbReference type="GO" id="GO:0046982">
    <property type="term" value="F:protein heterodimerization activity"/>
    <property type="evidence" value="ECO:0007669"/>
    <property type="project" value="InterPro"/>
</dbReference>
<keyword evidence="8" id="KW-1185">Reference proteome</keyword>
<dbReference type="CDD" id="cd07979">
    <property type="entry name" value="HFD_TAF9"/>
    <property type="match status" value="1"/>
</dbReference>
<comment type="subcellular location">
    <subcellularLocation>
        <location evidence="1">Nucleus</location>
    </subcellularLocation>
</comment>
<dbReference type="InterPro" id="IPR003162">
    <property type="entry name" value="TFIID-31"/>
</dbReference>
<dbReference type="GO" id="GO:0005669">
    <property type="term" value="C:transcription factor TFIID complex"/>
    <property type="evidence" value="ECO:0007669"/>
    <property type="project" value="TreeGrafter"/>
</dbReference>
<evidence type="ECO:0000256" key="5">
    <source>
        <dbReference type="ARBA" id="ARBA00023242"/>
    </source>
</evidence>
<evidence type="ECO:0000256" key="3">
    <source>
        <dbReference type="ARBA" id="ARBA00023015"/>
    </source>
</evidence>
<keyword evidence="7" id="KW-0396">Initiation factor</keyword>
<evidence type="ECO:0000256" key="6">
    <source>
        <dbReference type="SAM" id="MobiDB-lite"/>
    </source>
</evidence>
<proteinExistence type="inferred from homology"/>
<sequence>MADNPTPRDVKLLHLILASMGVTSYQDAVPLQLMDFAYRYTLGVLNDALLYNDYANANGGQLPAGVGASSASLTVDDIRLAVAARVQNQFKPAAPKEMLLELALERNRKPLPAVGQTYGLRLPPEKYCLTGYDKDIDESEDVVVPGFEPMNVDTGSTEQTRESTGEDQETKEEEEANDVDLEGEAMNQDD</sequence>
<keyword evidence="4" id="KW-0804">Transcription</keyword>
<dbReference type="SUPFAM" id="SSF47113">
    <property type="entry name" value="Histone-fold"/>
    <property type="match status" value="1"/>
</dbReference>
<keyword evidence="3" id="KW-0805">Transcription regulation</keyword>
<dbReference type="OrthoDB" id="341924at2759"/>
<comment type="similarity">
    <text evidence="2">Belongs to the TAF9 family.</text>
</comment>
<comment type="caution">
    <text evidence="7">The sequence shown here is derived from an EMBL/GenBank/DDBJ whole genome shotgun (WGS) entry which is preliminary data.</text>
</comment>
<organism evidence="7 8">
    <name type="scientific">Wickerhamiella sorbophila</name>
    <dbReference type="NCBI Taxonomy" id="45607"/>
    <lineage>
        <taxon>Eukaryota</taxon>
        <taxon>Fungi</taxon>
        <taxon>Dikarya</taxon>
        <taxon>Ascomycota</taxon>
        <taxon>Saccharomycotina</taxon>
        <taxon>Dipodascomycetes</taxon>
        <taxon>Dipodascales</taxon>
        <taxon>Trichomonascaceae</taxon>
        <taxon>Wickerhamiella</taxon>
    </lineage>
</organism>
<dbReference type="Proteomes" id="UP000238350">
    <property type="component" value="Unassembled WGS sequence"/>
</dbReference>
<protein>
    <submittedName>
        <fullName evidence="7">Transcription initiation factor TFIID subunit 9</fullName>
    </submittedName>
</protein>
<keyword evidence="7" id="KW-0648">Protein biosynthesis</keyword>
<dbReference type="InterPro" id="IPR009072">
    <property type="entry name" value="Histone-fold"/>
</dbReference>